<keyword evidence="3" id="KW-0597">Phosphoprotein</keyword>
<evidence type="ECO:0000259" key="11">
    <source>
        <dbReference type="Pfam" id="PF07730"/>
    </source>
</evidence>
<feature type="transmembrane region" description="Helical" evidence="9">
    <location>
        <begin position="21"/>
        <end position="48"/>
    </location>
</feature>
<dbReference type="InterPro" id="IPR025828">
    <property type="entry name" value="Put_sensor_dom"/>
</dbReference>
<dbReference type="GO" id="GO:0000155">
    <property type="term" value="F:phosphorelay sensor kinase activity"/>
    <property type="evidence" value="ECO:0007669"/>
    <property type="project" value="InterPro"/>
</dbReference>
<dbReference type="Proteomes" id="UP000635606">
    <property type="component" value="Unassembled WGS sequence"/>
</dbReference>
<keyword evidence="7" id="KW-0067">ATP-binding</keyword>
<evidence type="ECO:0000313" key="14">
    <source>
        <dbReference type="Proteomes" id="UP000635606"/>
    </source>
</evidence>
<accession>A0A8J4A2W5</accession>
<dbReference type="AlphaFoldDB" id="A0A8J4A2W5"/>
<dbReference type="Gene3D" id="3.30.565.10">
    <property type="entry name" value="Histidine kinase-like ATPase, C-terminal domain"/>
    <property type="match status" value="1"/>
</dbReference>
<dbReference type="Pfam" id="PF13796">
    <property type="entry name" value="Sensor"/>
    <property type="match status" value="1"/>
</dbReference>
<sequence>MTLLGAVRRPGFLASAWPWRALAYAATTAAASALLWLALAVPLVPLVFAVRVLRTGTVSLTGAGGRHLFVATVLGLAGLGLLALTAPPLAVAVARVERWRLRLVDLAGGHAPVRGGRLYTDPATWRAVAYLPLLGVVAPVWLAVLTPVALLVVSTPVSAVYRLTVEDDILRVVERVALGAVLTPVLVYLTAWSGGAHAALARTLLCAEPEPSLTEVARSRTRLADAFDAERQRIERDLHDVAQQRLVSLTMQLGLARYDLPADSPATAAVAAAHEQAKTLMVELRDLVRGISPRTLRELGLRAAVEELAAGSSVRVTVDAGPERFPPPVERVAFAAVAEALANIVKHAGASRTAVTVRRADDRLAVEVRDDGRGGADPSDGSGLTGLADRAAAAGGRLLLSSPPGGPTVLRVELPCAS</sequence>
<evidence type="ECO:0000259" key="10">
    <source>
        <dbReference type="Pfam" id="PF02518"/>
    </source>
</evidence>
<evidence type="ECO:0000256" key="2">
    <source>
        <dbReference type="ARBA" id="ARBA00012438"/>
    </source>
</evidence>
<dbReference type="PANTHER" id="PTHR24421">
    <property type="entry name" value="NITRATE/NITRITE SENSOR PROTEIN NARX-RELATED"/>
    <property type="match status" value="1"/>
</dbReference>
<evidence type="ECO:0000256" key="5">
    <source>
        <dbReference type="ARBA" id="ARBA00022741"/>
    </source>
</evidence>
<dbReference type="Pfam" id="PF07730">
    <property type="entry name" value="HisKA_3"/>
    <property type="match status" value="1"/>
</dbReference>
<comment type="catalytic activity">
    <reaction evidence="1">
        <text>ATP + protein L-histidine = ADP + protein N-phospho-L-histidine.</text>
        <dbReference type="EC" id="2.7.13.3"/>
    </reaction>
</comment>
<comment type="caution">
    <text evidence="13">The sequence shown here is derived from an EMBL/GenBank/DDBJ whole genome shotgun (WGS) entry which is preliminary data.</text>
</comment>
<feature type="transmembrane region" description="Helical" evidence="9">
    <location>
        <begin position="68"/>
        <end position="93"/>
    </location>
</feature>
<evidence type="ECO:0000256" key="1">
    <source>
        <dbReference type="ARBA" id="ARBA00000085"/>
    </source>
</evidence>
<dbReference type="EMBL" id="BOPH01000125">
    <property type="protein sequence ID" value="GIJ73818.1"/>
    <property type="molecule type" value="Genomic_DNA"/>
</dbReference>
<dbReference type="InterPro" id="IPR036890">
    <property type="entry name" value="HATPase_C_sf"/>
</dbReference>
<dbReference type="Pfam" id="PF02518">
    <property type="entry name" value="HATPase_c"/>
    <property type="match status" value="1"/>
</dbReference>
<organism evidence="13 14">
    <name type="scientific">Virgisporangium ochraceum</name>
    <dbReference type="NCBI Taxonomy" id="65505"/>
    <lineage>
        <taxon>Bacteria</taxon>
        <taxon>Bacillati</taxon>
        <taxon>Actinomycetota</taxon>
        <taxon>Actinomycetes</taxon>
        <taxon>Micromonosporales</taxon>
        <taxon>Micromonosporaceae</taxon>
        <taxon>Virgisporangium</taxon>
    </lineage>
</organism>
<feature type="transmembrane region" description="Helical" evidence="9">
    <location>
        <begin position="127"/>
        <end position="152"/>
    </location>
</feature>
<dbReference type="SUPFAM" id="SSF55874">
    <property type="entry name" value="ATPase domain of HSP90 chaperone/DNA topoisomerase II/histidine kinase"/>
    <property type="match status" value="1"/>
</dbReference>
<reference evidence="13" key="1">
    <citation type="submission" date="2021-01" db="EMBL/GenBank/DDBJ databases">
        <title>Whole genome shotgun sequence of Virgisporangium ochraceum NBRC 16418.</title>
        <authorList>
            <person name="Komaki H."/>
            <person name="Tamura T."/>
        </authorList>
    </citation>
    <scope>NUCLEOTIDE SEQUENCE</scope>
    <source>
        <strain evidence="13">NBRC 16418</strain>
    </source>
</reference>
<dbReference type="GO" id="GO:0005524">
    <property type="term" value="F:ATP binding"/>
    <property type="evidence" value="ECO:0007669"/>
    <property type="project" value="UniProtKB-KW"/>
</dbReference>
<protein>
    <recommendedName>
        <fullName evidence="2">histidine kinase</fullName>
        <ecNumber evidence="2">2.7.13.3</ecNumber>
    </recommendedName>
</protein>
<evidence type="ECO:0000256" key="8">
    <source>
        <dbReference type="ARBA" id="ARBA00023012"/>
    </source>
</evidence>
<evidence type="ECO:0000256" key="6">
    <source>
        <dbReference type="ARBA" id="ARBA00022777"/>
    </source>
</evidence>
<name>A0A8J4A2W5_9ACTN</name>
<evidence type="ECO:0000256" key="9">
    <source>
        <dbReference type="SAM" id="Phobius"/>
    </source>
</evidence>
<dbReference type="InterPro" id="IPR003594">
    <property type="entry name" value="HATPase_dom"/>
</dbReference>
<evidence type="ECO:0000256" key="7">
    <source>
        <dbReference type="ARBA" id="ARBA00022840"/>
    </source>
</evidence>
<dbReference type="GO" id="GO:0016020">
    <property type="term" value="C:membrane"/>
    <property type="evidence" value="ECO:0007669"/>
    <property type="project" value="InterPro"/>
</dbReference>
<evidence type="ECO:0000256" key="4">
    <source>
        <dbReference type="ARBA" id="ARBA00022679"/>
    </source>
</evidence>
<keyword evidence="5" id="KW-0547">Nucleotide-binding</keyword>
<feature type="domain" description="Putative sensor" evidence="12">
    <location>
        <begin position="58"/>
        <end position="205"/>
    </location>
</feature>
<feature type="domain" description="Signal transduction histidine kinase subgroup 3 dimerisation and phosphoacceptor" evidence="11">
    <location>
        <begin position="230"/>
        <end position="296"/>
    </location>
</feature>
<keyword evidence="6 13" id="KW-0418">Kinase</keyword>
<dbReference type="InterPro" id="IPR011712">
    <property type="entry name" value="Sig_transdc_His_kin_sub3_dim/P"/>
</dbReference>
<dbReference type="EC" id="2.7.13.3" evidence="2"/>
<dbReference type="PANTHER" id="PTHR24421:SF10">
    <property type="entry name" value="NITRATE_NITRITE SENSOR PROTEIN NARQ"/>
    <property type="match status" value="1"/>
</dbReference>
<proteinExistence type="predicted"/>
<evidence type="ECO:0000259" key="12">
    <source>
        <dbReference type="Pfam" id="PF13796"/>
    </source>
</evidence>
<keyword evidence="9" id="KW-0472">Membrane</keyword>
<dbReference type="RefSeq" id="WP_239160919.1">
    <property type="nucleotide sequence ID" value="NZ_BOPH01000125.1"/>
</dbReference>
<dbReference type="GO" id="GO:0046983">
    <property type="term" value="F:protein dimerization activity"/>
    <property type="evidence" value="ECO:0007669"/>
    <property type="project" value="InterPro"/>
</dbReference>
<evidence type="ECO:0000256" key="3">
    <source>
        <dbReference type="ARBA" id="ARBA00022553"/>
    </source>
</evidence>
<keyword evidence="4" id="KW-0808">Transferase</keyword>
<keyword evidence="14" id="KW-1185">Reference proteome</keyword>
<dbReference type="InterPro" id="IPR050482">
    <property type="entry name" value="Sensor_HK_TwoCompSys"/>
</dbReference>
<keyword evidence="8" id="KW-0902">Two-component regulatory system</keyword>
<keyword evidence="9" id="KW-1133">Transmembrane helix</keyword>
<gene>
    <name evidence="13" type="ORF">Voc01_087350</name>
</gene>
<keyword evidence="9" id="KW-0812">Transmembrane</keyword>
<feature type="domain" description="Histidine kinase/HSP90-like ATPase" evidence="10">
    <location>
        <begin position="335"/>
        <end position="416"/>
    </location>
</feature>
<dbReference type="Gene3D" id="1.20.5.1930">
    <property type="match status" value="1"/>
</dbReference>
<evidence type="ECO:0000313" key="13">
    <source>
        <dbReference type="EMBL" id="GIJ73818.1"/>
    </source>
</evidence>